<dbReference type="PANTHER" id="PTHR11566:SF21">
    <property type="entry name" value="DYNAMIN RELATED PROTEIN 1, ISOFORM A"/>
    <property type="match status" value="1"/>
</dbReference>
<dbReference type="InterPro" id="IPR022812">
    <property type="entry name" value="Dynamin"/>
</dbReference>
<dbReference type="PROSITE" id="PS51718">
    <property type="entry name" value="G_DYNAMIN_2"/>
    <property type="match status" value="1"/>
</dbReference>
<dbReference type="InterPro" id="IPR027417">
    <property type="entry name" value="P-loop_NTPase"/>
</dbReference>
<feature type="domain" description="Dynamin-type G" evidence="5">
    <location>
        <begin position="34"/>
        <end position="343"/>
    </location>
</feature>
<dbReference type="Gene3D" id="1.10.10.2360">
    <property type="match status" value="1"/>
</dbReference>
<dbReference type="GO" id="GO:0016020">
    <property type="term" value="C:membrane"/>
    <property type="evidence" value="ECO:0007669"/>
    <property type="project" value="TreeGrafter"/>
</dbReference>
<dbReference type="GO" id="GO:0005874">
    <property type="term" value="C:microtubule"/>
    <property type="evidence" value="ECO:0007669"/>
    <property type="project" value="TreeGrafter"/>
</dbReference>
<dbReference type="InterPro" id="IPR045063">
    <property type="entry name" value="Dynamin_N"/>
</dbReference>
<keyword evidence="2" id="KW-0342">GTP-binding</keyword>
<feature type="compositionally biased region" description="Low complexity" evidence="3">
    <location>
        <begin position="639"/>
        <end position="649"/>
    </location>
</feature>
<dbReference type="Pfam" id="PF00350">
    <property type="entry name" value="Dynamin_N"/>
    <property type="match status" value="1"/>
</dbReference>
<dbReference type="PANTHER" id="PTHR11566">
    <property type="entry name" value="DYNAMIN"/>
    <property type="match status" value="1"/>
</dbReference>
<evidence type="ECO:0000313" key="6">
    <source>
        <dbReference type="EMBL" id="GJE97016.1"/>
    </source>
</evidence>
<dbReference type="InterPro" id="IPR020850">
    <property type="entry name" value="GED_dom"/>
</dbReference>
<keyword evidence="1" id="KW-0547">Nucleotide-binding</keyword>
<name>A0A9P3LIY7_9APHY</name>
<dbReference type="InterPro" id="IPR001401">
    <property type="entry name" value="Dynamin_GTPase"/>
</dbReference>
<sequence>MAIDILDSESHYAKRRRQHLTLINTLRALGAQADLDLPRIAVIGNQSAGKSSLVEAISGISVPRDAGTCTRCPIECRMADSEDEWRCRVSIRWEFHSDGRRLDKVEELAFGDVITDPQDVELVLRQAQTAVLNPSKDESSFLGLSEATLKQRGTKNELPFSRNAVCVDLSGPGLVDLAFVDLPGIIQNAEPHIVQFVEDLVLSQIQGNCLILVTLPMSDDIENQKAMSLARQVDPAGSRTIGVLTKPDTLTSGATRSKELWLDVIEGRNPKFPLRLGYYCTRQPDEDERRAGITSAEARQAESEFFARTSPWSATSQPLHFGTRNLVAHLSKLLTRIIDDSLPNIASETTRQLDDCNTRLAAMPPRIEEPASFVLALLTRFCMQVSAFVEGALDAAALVQECRGVYTGYKISIRATAPDFLPYPNLAAAGPELQAGRALKFLRLDEEDAGTASADASYLCLDDVRSRINLAITRELPNNIPYVAKVSFIKDFQRHWPTYTRRCVDAVYAALQQTALHLVHTMFGPYAHLEPKIKRAVEQLIREKLDATMAQTARILRYETAPFTQNDHYLSASKDKFLAMYKSARKNEKDTPKGKAAAASVHTPGAAPAPPSAPRLVRPIPTPAPPTPAPPPSTPQAPPAATSPFSFTSGAAKTPATTQVRRYNCLGTEWFLGPIVEEAPGSGVFVQYESVSCMSEYKRWSFEELRVGDYQQGLAAPTANDAASTPAQKKQKAAPTPNPFSLSASEANGKFGGTAFAPASPSVGLGLPPKPMSFGSPTPTLPLFGQSAASDQPPAPVVLPALPSYALLNGSAASTPAAGGLPDEERKQAELEVLAGLAKLGYTNIDVADLGKLVPPDEYERELEVMAEVRAYFKVAYKRVIDYVPLVIDHEFLRAFADALQEHLVRQLGLGAADGAAKCAAYLEENPFVTATRDELTSRKARLESVRDELAGFGL</sequence>
<dbReference type="OrthoDB" id="5061070at2759"/>
<dbReference type="GO" id="GO:0008017">
    <property type="term" value="F:microtubule binding"/>
    <property type="evidence" value="ECO:0007669"/>
    <property type="project" value="TreeGrafter"/>
</dbReference>
<evidence type="ECO:0000313" key="7">
    <source>
        <dbReference type="Proteomes" id="UP000703269"/>
    </source>
</evidence>
<evidence type="ECO:0000256" key="1">
    <source>
        <dbReference type="ARBA" id="ARBA00022741"/>
    </source>
</evidence>
<dbReference type="EMBL" id="BPQB01000066">
    <property type="protein sequence ID" value="GJE97016.1"/>
    <property type="molecule type" value="Genomic_DNA"/>
</dbReference>
<protein>
    <submittedName>
        <fullName evidence="6">P-loop containing nucleoside triphosphate hydrolase protein</fullName>
    </submittedName>
</protein>
<dbReference type="InterPro" id="IPR030381">
    <property type="entry name" value="G_DYNAMIN_dom"/>
</dbReference>
<dbReference type="SMART" id="SM00053">
    <property type="entry name" value="DYNc"/>
    <property type="match status" value="1"/>
</dbReference>
<dbReference type="Gene3D" id="1.20.120.1240">
    <property type="entry name" value="Dynamin, middle domain"/>
    <property type="match status" value="2"/>
</dbReference>
<proteinExistence type="predicted"/>
<evidence type="ECO:0000256" key="3">
    <source>
        <dbReference type="SAM" id="MobiDB-lite"/>
    </source>
</evidence>
<comment type="caution">
    <text evidence="6">The sequence shown here is derived from an EMBL/GenBank/DDBJ whole genome shotgun (WGS) entry which is preliminary data.</text>
</comment>
<dbReference type="InterPro" id="IPR000375">
    <property type="entry name" value="Dynamin_stalk"/>
</dbReference>
<reference evidence="6 7" key="1">
    <citation type="submission" date="2021-08" db="EMBL/GenBank/DDBJ databases">
        <title>Draft Genome Sequence of Phanerochaete sordida strain YK-624.</title>
        <authorList>
            <person name="Mori T."/>
            <person name="Dohra H."/>
            <person name="Suzuki T."/>
            <person name="Kawagishi H."/>
            <person name="Hirai H."/>
        </authorList>
    </citation>
    <scope>NUCLEOTIDE SEQUENCE [LARGE SCALE GENOMIC DNA]</scope>
    <source>
        <strain evidence="6 7">YK-624</strain>
    </source>
</reference>
<dbReference type="SUPFAM" id="SSF52540">
    <property type="entry name" value="P-loop containing nucleoside triphosphate hydrolases"/>
    <property type="match status" value="1"/>
</dbReference>
<keyword evidence="6" id="KW-0378">Hydrolase</keyword>
<dbReference type="GO" id="GO:0000266">
    <property type="term" value="P:mitochondrial fission"/>
    <property type="evidence" value="ECO:0007669"/>
    <property type="project" value="TreeGrafter"/>
</dbReference>
<organism evidence="6 7">
    <name type="scientific">Phanerochaete sordida</name>
    <dbReference type="NCBI Taxonomy" id="48140"/>
    <lineage>
        <taxon>Eukaryota</taxon>
        <taxon>Fungi</taxon>
        <taxon>Dikarya</taxon>
        <taxon>Basidiomycota</taxon>
        <taxon>Agaricomycotina</taxon>
        <taxon>Agaricomycetes</taxon>
        <taxon>Polyporales</taxon>
        <taxon>Phanerochaetaceae</taxon>
        <taxon>Phanerochaete</taxon>
    </lineage>
</organism>
<dbReference type="GO" id="GO:0048312">
    <property type="term" value="P:intracellular distribution of mitochondria"/>
    <property type="evidence" value="ECO:0007669"/>
    <property type="project" value="TreeGrafter"/>
</dbReference>
<dbReference type="GO" id="GO:0006897">
    <property type="term" value="P:endocytosis"/>
    <property type="evidence" value="ECO:0007669"/>
    <property type="project" value="TreeGrafter"/>
</dbReference>
<feature type="region of interest" description="Disordered" evidence="3">
    <location>
        <begin position="585"/>
        <end position="651"/>
    </location>
</feature>
<evidence type="ECO:0000259" key="4">
    <source>
        <dbReference type="PROSITE" id="PS51388"/>
    </source>
</evidence>
<dbReference type="GO" id="GO:0005739">
    <property type="term" value="C:mitochondrion"/>
    <property type="evidence" value="ECO:0007669"/>
    <property type="project" value="TreeGrafter"/>
</dbReference>
<accession>A0A9P3LIY7</accession>
<feature type="domain" description="GED" evidence="4">
    <location>
        <begin position="862"/>
        <end position="955"/>
    </location>
</feature>
<dbReference type="GO" id="GO:0016559">
    <property type="term" value="P:peroxisome fission"/>
    <property type="evidence" value="ECO:0007669"/>
    <property type="project" value="TreeGrafter"/>
</dbReference>
<dbReference type="Pfam" id="PF01031">
    <property type="entry name" value="Dynamin_M"/>
    <property type="match status" value="2"/>
</dbReference>
<dbReference type="GO" id="GO:0005525">
    <property type="term" value="F:GTP binding"/>
    <property type="evidence" value="ECO:0007669"/>
    <property type="project" value="InterPro"/>
</dbReference>
<feature type="region of interest" description="Disordered" evidence="3">
    <location>
        <begin position="717"/>
        <end position="745"/>
    </location>
</feature>
<dbReference type="PROSITE" id="PS51388">
    <property type="entry name" value="GED"/>
    <property type="match status" value="1"/>
</dbReference>
<dbReference type="Pfam" id="PF02212">
    <property type="entry name" value="GED"/>
    <property type="match status" value="1"/>
</dbReference>
<evidence type="ECO:0000259" key="5">
    <source>
        <dbReference type="PROSITE" id="PS51718"/>
    </source>
</evidence>
<gene>
    <name evidence="6" type="ORF">PsYK624_132260</name>
</gene>
<keyword evidence="7" id="KW-1185">Reference proteome</keyword>
<dbReference type="Gene3D" id="3.40.50.300">
    <property type="entry name" value="P-loop containing nucleotide triphosphate hydrolases"/>
    <property type="match status" value="1"/>
</dbReference>
<evidence type="ECO:0000256" key="2">
    <source>
        <dbReference type="ARBA" id="ARBA00023134"/>
    </source>
</evidence>
<dbReference type="PRINTS" id="PR00195">
    <property type="entry name" value="DYNAMIN"/>
</dbReference>
<dbReference type="CDD" id="cd08771">
    <property type="entry name" value="DLP_1"/>
    <property type="match status" value="1"/>
</dbReference>
<dbReference type="AlphaFoldDB" id="A0A9P3LIY7"/>
<dbReference type="InterPro" id="IPR003130">
    <property type="entry name" value="GED"/>
</dbReference>
<dbReference type="SMART" id="SM00302">
    <property type="entry name" value="GED"/>
    <property type="match status" value="1"/>
</dbReference>
<dbReference type="GO" id="GO:0003924">
    <property type="term" value="F:GTPase activity"/>
    <property type="evidence" value="ECO:0007669"/>
    <property type="project" value="InterPro"/>
</dbReference>
<feature type="compositionally biased region" description="Pro residues" evidence="3">
    <location>
        <begin position="620"/>
        <end position="638"/>
    </location>
</feature>
<dbReference type="Proteomes" id="UP000703269">
    <property type="component" value="Unassembled WGS sequence"/>
</dbReference>